<name>X0X651_9ZZZZ</name>
<dbReference type="PANTHER" id="PTHR35342:SF5">
    <property type="entry name" value="TRICARBOXYLIC TRANSPORT PROTEIN"/>
    <property type="match status" value="1"/>
</dbReference>
<feature type="transmembrane region" description="Helical" evidence="1">
    <location>
        <begin position="164"/>
        <end position="181"/>
    </location>
</feature>
<dbReference type="AlphaFoldDB" id="X0X651"/>
<feature type="transmembrane region" description="Helical" evidence="1">
    <location>
        <begin position="140"/>
        <end position="157"/>
    </location>
</feature>
<keyword evidence="1" id="KW-0472">Membrane</keyword>
<gene>
    <name evidence="3" type="ORF">S01H1_63832</name>
</gene>
<feature type="non-terminal residue" evidence="3">
    <location>
        <position position="228"/>
    </location>
</feature>
<feature type="domain" description="DUF112" evidence="2">
    <location>
        <begin position="18"/>
        <end position="224"/>
    </location>
</feature>
<feature type="transmembrane region" description="Helical" evidence="1">
    <location>
        <begin position="20"/>
        <end position="47"/>
    </location>
</feature>
<accession>X0X651</accession>
<comment type="caution">
    <text evidence="3">The sequence shown here is derived from an EMBL/GenBank/DDBJ whole genome shotgun (WGS) entry which is preliminary data.</text>
</comment>
<proteinExistence type="predicted"/>
<keyword evidence="1" id="KW-1133">Transmembrane helix</keyword>
<feature type="transmembrane region" description="Helical" evidence="1">
    <location>
        <begin position="105"/>
        <end position="128"/>
    </location>
</feature>
<protein>
    <recommendedName>
        <fullName evidence="2">DUF112 domain-containing protein</fullName>
    </recommendedName>
</protein>
<evidence type="ECO:0000313" key="3">
    <source>
        <dbReference type="EMBL" id="GAG38714.1"/>
    </source>
</evidence>
<evidence type="ECO:0000256" key="1">
    <source>
        <dbReference type="SAM" id="Phobius"/>
    </source>
</evidence>
<feature type="transmembrane region" description="Helical" evidence="1">
    <location>
        <begin position="59"/>
        <end position="84"/>
    </location>
</feature>
<dbReference type="EMBL" id="BARS01042032">
    <property type="protein sequence ID" value="GAG38714.1"/>
    <property type="molecule type" value="Genomic_DNA"/>
</dbReference>
<reference evidence="3" key="1">
    <citation type="journal article" date="2014" name="Front. Microbiol.">
        <title>High frequency of phylogenetically diverse reductive dehalogenase-homologous genes in deep subseafloor sedimentary metagenomes.</title>
        <authorList>
            <person name="Kawai M."/>
            <person name="Futagami T."/>
            <person name="Toyoda A."/>
            <person name="Takaki Y."/>
            <person name="Nishi S."/>
            <person name="Hori S."/>
            <person name="Arai W."/>
            <person name="Tsubouchi T."/>
            <person name="Morono Y."/>
            <person name="Uchiyama I."/>
            <person name="Ito T."/>
            <person name="Fujiyama A."/>
            <person name="Inagaki F."/>
            <person name="Takami H."/>
        </authorList>
    </citation>
    <scope>NUCLEOTIDE SEQUENCE</scope>
    <source>
        <strain evidence="3">Expedition CK06-06</strain>
    </source>
</reference>
<dbReference type="Pfam" id="PF01970">
    <property type="entry name" value="TctA"/>
    <property type="match status" value="1"/>
</dbReference>
<keyword evidence="1" id="KW-0812">Transmembrane</keyword>
<organism evidence="3">
    <name type="scientific">marine sediment metagenome</name>
    <dbReference type="NCBI Taxonomy" id="412755"/>
    <lineage>
        <taxon>unclassified sequences</taxon>
        <taxon>metagenomes</taxon>
        <taxon>ecological metagenomes</taxon>
    </lineage>
</organism>
<dbReference type="PANTHER" id="PTHR35342">
    <property type="entry name" value="TRICARBOXYLIC TRANSPORT PROTEIN"/>
    <property type="match status" value="1"/>
</dbReference>
<sequence>MIDLIALGVKEIFQPYPLILLFLGTVAGIVVGCIPGFTITMGAALALPLTFGMTSIQGLSVMLGVLVGGLAGGQISGILLGIPGTPSSVATVFDGHPMAKRGEPGTALCLGIWASFFGGLISALILMFFTPPLADIALKFGPWEFFSLVAFGLTIIASLSGKSLLKGIIAGLLGLVSTLFGTDPMTGVLRFDFGLHGLSGGFSFLPVLIGLFAFSQLMSNLERKEGAG</sequence>
<evidence type="ECO:0000259" key="2">
    <source>
        <dbReference type="Pfam" id="PF01970"/>
    </source>
</evidence>
<feature type="transmembrane region" description="Helical" evidence="1">
    <location>
        <begin position="193"/>
        <end position="214"/>
    </location>
</feature>
<dbReference type="InterPro" id="IPR002823">
    <property type="entry name" value="DUF112_TM"/>
</dbReference>